<comment type="caution">
    <text evidence="1">The sequence shown here is derived from an EMBL/GenBank/DDBJ whole genome shotgun (WGS) entry which is preliminary data.</text>
</comment>
<sequence length="105" mass="11991">MMYLSSHASTFKDFSSQCFNLNFVQQIFHLIASIDYIATLHTVDKGAFGYGSYSLAMMDRHYHSGMTEILVEVKWNRPAAAGVFGSQPPQLTTLIKLKWCLWIYC</sequence>
<organism evidence="1 2">
    <name type="scientific">Hibiscus sabdariffa</name>
    <name type="common">roselle</name>
    <dbReference type="NCBI Taxonomy" id="183260"/>
    <lineage>
        <taxon>Eukaryota</taxon>
        <taxon>Viridiplantae</taxon>
        <taxon>Streptophyta</taxon>
        <taxon>Embryophyta</taxon>
        <taxon>Tracheophyta</taxon>
        <taxon>Spermatophyta</taxon>
        <taxon>Magnoliopsida</taxon>
        <taxon>eudicotyledons</taxon>
        <taxon>Gunneridae</taxon>
        <taxon>Pentapetalae</taxon>
        <taxon>rosids</taxon>
        <taxon>malvids</taxon>
        <taxon>Malvales</taxon>
        <taxon>Malvaceae</taxon>
        <taxon>Malvoideae</taxon>
        <taxon>Hibiscus</taxon>
    </lineage>
</organism>
<protein>
    <submittedName>
        <fullName evidence="1">Uncharacterized protein</fullName>
    </submittedName>
</protein>
<reference evidence="1 2" key="1">
    <citation type="journal article" date="2024" name="G3 (Bethesda)">
        <title>Genome assembly of Hibiscus sabdariffa L. provides insights into metabolisms of medicinal natural products.</title>
        <authorList>
            <person name="Kim T."/>
        </authorList>
    </citation>
    <scope>NUCLEOTIDE SEQUENCE [LARGE SCALE GENOMIC DNA]</scope>
    <source>
        <strain evidence="1">TK-2024</strain>
        <tissue evidence="1">Old leaves</tissue>
    </source>
</reference>
<evidence type="ECO:0000313" key="2">
    <source>
        <dbReference type="Proteomes" id="UP001396334"/>
    </source>
</evidence>
<proteinExistence type="predicted"/>
<gene>
    <name evidence="1" type="ORF">V6N11_060957</name>
</gene>
<dbReference type="EMBL" id="JBBPBN010000034">
    <property type="protein sequence ID" value="KAK9003393.1"/>
    <property type="molecule type" value="Genomic_DNA"/>
</dbReference>
<name>A0ABR2QRU8_9ROSI</name>
<dbReference type="Proteomes" id="UP001396334">
    <property type="component" value="Unassembled WGS sequence"/>
</dbReference>
<evidence type="ECO:0000313" key="1">
    <source>
        <dbReference type="EMBL" id="KAK9003393.1"/>
    </source>
</evidence>
<keyword evidence="2" id="KW-1185">Reference proteome</keyword>
<accession>A0ABR2QRU8</accession>